<protein>
    <submittedName>
        <fullName evidence="2">Radical SAM domain protein</fullName>
    </submittedName>
</protein>
<dbReference type="RefSeq" id="WP_012004030.1">
    <property type="nucleotide sequence ID" value="NC_009828.1"/>
</dbReference>
<dbReference type="Pfam" id="PF19864">
    <property type="entry name" value="Radical_SAM_N2"/>
    <property type="match status" value="1"/>
</dbReference>
<dbReference type="InterPro" id="IPR058240">
    <property type="entry name" value="rSAM_sf"/>
</dbReference>
<dbReference type="Gene3D" id="3.40.50.280">
    <property type="entry name" value="Cobalamin-binding domain"/>
    <property type="match status" value="1"/>
</dbReference>
<dbReference type="InterPro" id="IPR045784">
    <property type="entry name" value="Radical_SAM_N2"/>
</dbReference>
<dbReference type="SFLD" id="SFLDS00029">
    <property type="entry name" value="Radical_SAM"/>
    <property type="match status" value="1"/>
</dbReference>
<reference evidence="2 3" key="2">
    <citation type="journal article" date="2009" name="Proc. Natl. Acad. Sci. U.S.A.">
        <title>On the chimeric nature, thermophilic origin, and phylogenetic placement of the Thermotogales.</title>
        <authorList>
            <person name="Zhaxybayeva O."/>
            <person name="Swithers K.S."/>
            <person name="Lapierre P."/>
            <person name="Fournier G.P."/>
            <person name="Bickhart D.M."/>
            <person name="DeBoy R.T."/>
            <person name="Nelson K.E."/>
            <person name="Nesbo C.L."/>
            <person name="Doolittle W.F."/>
            <person name="Gogarten J.P."/>
            <person name="Noll K.M."/>
        </authorList>
    </citation>
    <scope>NUCLEOTIDE SEQUENCE [LARGE SCALE GENOMIC DNA]</scope>
    <source>
        <strain evidence="3">ATCC BAA-301 / DSM 14385 / NBRC 107922 / TMO</strain>
    </source>
</reference>
<dbReference type="PANTHER" id="PTHR42731">
    <property type="entry name" value="SLL1084 PROTEIN"/>
    <property type="match status" value="1"/>
</dbReference>
<dbReference type="GO" id="GO:0051536">
    <property type="term" value="F:iron-sulfur cluster binding"/>
    <property type="evidence" value="ECO:0007669"/>
    <property type="project" value="InterPro"/>
</dbReference>
<dbReference type="EMBL" id="CP000812">
    <property type="protein sequence ID" value="ABV34554.1"/>
    <property type="molecule type" value="Genomic_DNA"/>
</dbReference>
<dbReference type="SFLD" id="SFLDG01082">
    <property type="entry name" value="B12-binding_domain_containing"/>
    <property type="match status" value="1"/>
</dbReference>
<dbReference type="Gene3D" id="3.80.30.20">
    <property type="entry name" value="tm_1862 like domain"/>
    <property type="match status" value="1"/>
</dbReference>
<name>A8F8S0_PSELT</name>
<accession>A8F8S0</accession>
<dbReference type="PROSITE" id="PS51918">
    <property type="entry name" value="RADICAL_SAM"/>
    <property type="match status" value="1"/>
</dbReference>
<dbReference type="KEGG" id="tle:Tlet_2000"/>
<evidence type="ECO:0000313" key="3">
    <source>
        <dbReference type="Proteomes" id="UP000002016"/>
    </source>
</evidence>
<dbReference type="InterPro" id="IPR023862">
    <property type="entry name" value="CHP03960_rSAM"/>
</dbReference>
<dbReference type="CDD" id="cd01335">
    <property type="entry name" value="Radical_SAM"/>
    <property type="match status" value="1"/>
</dbReference>
<gene>
    <name evidence="2" type="ordered locus">Tlet_2000</name>
</gene>
<dbReference type="PANTHER" id="PTHR42731:SF1">
    <property type="entry name" value="RADICAL SAM DOMAIN PROTEIN"/>
    <property type="match status" value="1"/>
</dbReference>
<dbReference type="SUPFAM" id="SSF102114">
    <property type="entry name" value="Radical SAM enzymes"/>
    <property type="match status" value="1"/>
</dbReference>
<dbReference type="SMART" id="SM00729">
    <property type="entry name" value="Elp3"/>
    <property type="match status" value="1"/>
</dbReference>
<dbReference type="InterPro" id="IPR023404">
    <property type="entry name" value="rSAM_horseshoe"/>
</dbReference>
<dbReference type="AlphaFoldDB" id="A8F8S0"/>
<evidence type="ECO:0000313" key="2">
    <source>
        <dbReference type="EMBL" id="ABV34554.1"/>
    </source>
</evidence>
<sequence>MDEQSKIMRFLNDFLNEVEKPSRYIGGELNQILKNPEDVKLRIGLLFPDVYEIGMSNLGLLIIYYVLNSIHDVWAERAFLPWIDMINLMRTKNIELFTHESKTPLRNLDMIGISLQYELSYTNVLWALNLSKIPIIAEERRENDPIIVAGGPCTVNPEVIAPVFDAIVIGDGEEVAVEIAYRLIETKNLPRQEKLRSLSKIKGVYVPIFYVDSTPPFPSDKDIPEKISRRTIPDLNKSVLPPNRIIPHAQIVHDRIVVEAMRGCTRGCRFCQAGMIYRPVREKFSETMLKESFSALLCTGYEELALLSLSTADHSNIEAILSKLKELLKDSCTSISMPSTRLDAFALAMANVMSNVRRAGLTFAPEAGTQRLRNVINKNISEEDYVKTLETARKSGWNRIKLYFMIGLPTETDKDLSGIIEMANIARKIGFKKINISISNFIPKPHTPFQFSEQKPVSYIKHAQRILIQARKFANISFHDPEMSLIEGLISRGDRSVFKTLINAFKNGAIFDDWDNMFNLDHWQKAIESSKIDPNEYLRPRKFDESLPWDHIDTGIRKQFLIEEYQKALSGLPTQDCRWSSCSNCGVCNKYLKNLLEDR</sequence>
<proteinExistence type="predicted"/>
<dbReference type="STRING" id="416591.Tlet_2000"/>
<dbReference type="Pfam" id="PF04055">
    <property type="entry name" value="Radical_SAM"/>
    <property type="match status" value="1"/>
</dbReference>
<feature type="domain" description="Radical SAM core" evidence="1">
    <location>
        <begin position="250"/>
        <end position="479"/>
    </location>
</feature>
<keyword evidence="3" id="KW-1185">Reference proteome</keyword>
<dbReference type="GO" id="GO:0003824">
    <property type="term" value="F:catalytic activity"/>
    <property type="evidence" value="ECO:0007669"/>
    <property type="project" value="InterPro"/>
</dbReference>
<dbReference type="Proteomes" id="UP000002016">
    <property type="component" value="Chromosome"/>
</dbReference>
<dbReference type="HOGENOM" id="CLU_011543_3_2_0"/>
<dbReference type="NCBIfam" id="TIGR03960">
    <property type="entry name" value="rSAM_fuse_unch"/>
    <property type="match status" value="1"/>
</dbReference>
<evidence type="ECO:0000259" key="1">
    <source>
        <dbReference type="PROSITE" id="PS51918"/>
    </source>
</evidence>
<organism evidence="2 3">
    <name type="scientific">Pseudothermotoga lettingae (strain ATCC BAA-301 / DSM 14385 / NBRC 107922 / TMO)</name>
    <name type="common">Thermotoga lettingae</name>
    <dbReference type="NCBI Taxonomy" id="416591"/>
    <lineage>
        <taxon>Bacteria</taxon>
        <taxon>Thermotogati</taxon>
        <taxon>Thermotogota</taxon>
        <taxon>Thermotogae</taxon>
        <taxon>Thermotogales</taxon>
        <taxon>Thermotogaceae</taxon>
        <taxon>Pseudothermotoga</taxon>
    </lineage>
</organism>
<reference evidence="2 3" key="1">
    <citation type="submission" date="2007-08" db="EMBL/GenBank/DDBJ databases">
        <title>Complete sequence of Thermotoga lettingae TMO.</title>
        <authorList>
            <consortium name="US DOE Joint Genome Institute"/>
            <person name="Copeland A."/>
            <person name="Lucas S."/>
            <person name="Lapidus A."/>
            <person name="Barry K."/>
            <person name="Glavina del Rio T."/>
            <person name="Dalin E."/>
            <person name="Tice H."/>
            <person name="Pitluck S."/>
            <person name="Foster B."/>
            <person name="Bruce D."/>
            <person name="Schmutz J."/>
            <person name="Larimer F."/>
            <person name="Land M."/>
            <person name="Hauser L."/>
            <person name="Kyrpides N."/>
            <person name="Mikhailova N."/>
            <person name="Nelson K."/>
            <person name="Gogarten J.P."/>
            <person name="Noll K."/>
            <person name="Richardson P."/>
        </authorList>
    </citation>
    <scope>NUCLEOTIDE SEQUENCE [LARGE SCALE GENOMIC DNA]</scope>
    <source>
        <strain evidence="3">ATCC BAA-301 / DSM 14385 / NBRC 107922 / TMO</strain>
    </source>
</reference>
<dbReference type="eggNOG" id="COG1032">
    <property type="taxonomic scope" value="Bacteria"/>
</dbReference>
<dbReference type="InterPro" id="IPR007197">
    <property type="entry name" value="rSAM"/>
</dbReference>
<dbReference type="InterPro" id="IPR006638">
    <property type="entry name" value="Elp3/MiaA/NifB-like_rSAM"/>
</dbReference>